<evidence type="ECO:0000313" key="2">
    <source>
        <dbReference type="Proteomes" id="UP000601223"/>
    </source>
</evidence>
<gene>
    <name evidence="1" type="ORF">Cba03nite_44500</name>
</gene>
<dbReference type="PANTHER" id="PTHR40267:SF1">
    <property type="entry name" value="BLR3294 PROTEIN"/>
    <property type="match status" value="1"/>
</dbReference>
<dbReference type="AlphaFoldDB" id="A0A8J3JLZ7"/>
<dbReference type="RefSeq" id="WP_203749389.1">
    <property type="nucleotide sequence ID" value="NZ_BONF01000026.1"/>
</dbReference>
<dbReference type="InterPro" id="IPR053714">
    <property type="entry name" value="Iso_Racemase_Enz_sf"/>
</dbReference>
<dbReference type="Gene3D" id="3.40.50.12500">
    <property type="match status" value="1"/>
</dbReference>
<organism evidence="1 2">
    <name type="scientific">Catellatospora bangladeshensis</name>
    <dbReference type="NCBI Taxonomy" id="310355"/>
    <lineage>
        <taxon>Bacteria</taxon>
        <taxon>Bacillati</taxon>
        <taxon>Actinomycetota</taxon>
        <taxon>Actinomycetes</taxon>
        <taxon>Micromonosporales</taxon>
        <taxon>Micromonosporaceae</taxon>
        <taxon>Catellatospora</taxon>
    </lineage>
</organism>
<reference evidence="1 2" key="1">
    <citation type="submission" date="2021-01" db="EMBL/GenBank/DDBJ databases">
        <title>Whole genome shotgun sequence of Catellatospora bangladeshensis NBRC 107357.</title>
        <authorList>
            <person name="Komaki H."/>
            <person name="Tamura T."/>
        </authorList>
    </citation>
    <scope>NUCLEOTIDE SEQUENCE [LARGE SCALE GENOMIC DNA]</scope>
    <source>
        <strain evidence="1 2">NBRC 107357</strain>
    </source>
</reference>
<sequence>MTNMVGPRAVFGVIVPSTNTVVEHDYWRAGVAGVAFRAGSMYIPNPVMGGDEDFQALLGQIRASIDTAVRDALTAQPDRLVMGMSAETFWGGVEGNAAFERRLRERSGLPVTTGASACRAALHELGCRRIAVFSPYQPIADREVGRFFTEAGFDVAAVTGLRCPTAMDIARVPEQRLDEVVAELEGPGVEAIVQVGTNLSFVAQADRLEAALGRPVIAINAATLWHALREHGLPDQVPGYGRLLREH</sequence>
<dbReference type="Pfam" id="PF17645">
    <property type="entry name" value="Amdase"/>
    <property type="match status" value="1"/>
</dbReference>
<evidence type="ECO:0000313" key="1">
    <source>
        <dbReference type="EMBL" id="GIF83101.1"/>
    </source>
</evidence>
<name>A0A8J3JLZ7_9ACTN</name>
<dbReference type="InterPro" id="IPR026286">
    <property type="entry name" value="MaiA/AMDase"/>
</dbReference>
<dbReference type="EMBL" id="BONF01000026">
    <property type="protein sequence ID" value="GIF83101.1"/>
    <property type="molecule type" value="Genomic_DNA"/>
</dbReference>
<protein>
    <submittedName>
        <fullName evidence="1">IgiC</fullName>
    </submittedName>
</protein>
<proteinExistence type="predicted"/>
<comment type="caution">
    <text evidence="1">The sequence shown here is derived from an EMBL/GenBank/DDBJ whole genome shotgun (WGS) entry which is preliminary data.</text>
</comment>
<accession>A0A8J3JLZ7</accession>
<dbReference type="PANTHER" id="PTHR40267">
    <property type="entry name" value="BLR3294 PROTEIN"/>
    <property type="match status" value="1"/>
</dbReference>
<dbReference type="PIRSF" id="PIRSF015736">
    <property type="entry name" value="MI"/>
    <property type="match status" value="1"/>
</dbReference>
<keyword evidence="2" id="KW-1185">Reference proteome</keyword>
<dbReference type="Proteomes" id="UP000601223">
    <property type="component" value="Unassembled WGS sequence"/>
</dbReference>